<proteinExistence type="inferred from homology"/>
<dbReference type="GO" id="GO:0006412">
    <property type="term" value="P:translation"/>
    <property type="evidence" value="ECO:0007669"/>
    <property type="project" value="InterPro"/>
</dbReference>
<dbReference type="Pfam" id="PF01294">
    <property type="entry name" value="Ribosomal_L13e"/>
    <property type="match status" value="1"/>
</dbReference>
<dbReference type="PANTHER" id="PTHR11722">
    <property type="entry name" value="60S RIBOSOMAL PROTEIN L13"/>
    <property type="match status" value="1"/>
</dbReference>
<dbReference type="Proteomes" id="UP000241890">
    <property type="component" value="Unassembled WGS sequence"/>
</dbReference>
<dbReference type="PROSITE" id="PS01104">
    <property type="entry name" value="RIBOSOMAL_L13E"/>
    <property type="match status" value="1"/>
</dbReference>
<dbReference type="GO" id="GO:0003723">
    <property type="term" value="F:RNA binding"/>
    <property type="evidence" value="ECO:0007669"/>
    <property type="project" value="TreeGrafter"/>
</dbReference>
<dbReference type="EMBL" id="BEYU01000028">
    <property type="protein sequence ID" value="GBG27165.1"/>
    <property type="molecule type" value="Genomic_DNA"/>
</dbReference>
<comment type="caution">
    <text evidence="6">The sequence shown here is derived from an EMBL/GenBank/DDBJ whole genome shotgun (WGS) entry which is preliminary data.</text>
</comment>
<keyword evidence="3 4" id="KW-0687">Ribonucleoprotein</keyword>
<name>A0A2R5G9E1_9STRA</name>
<dbReference type="InParanoid" id="A0A2R5G9E1"/>
<evidence type="ECO:0000256" key="3">
    <source>
        <dbReference type="ARBA" id="ARBA00023274"/>
    </source>
</evidence>
<dbReference type="GO" id="GO:0003735">
    <property type="term" value="F:structural constituent of ribosome"/>
    <property type="evidence" value="ECO:0007669"/>
    <property type="project" value="InterPro"/>
</dbReference>
<dbReference type="PANTHER" id="PTHR11722:SF0">
    <property type="entry name" value="LARGE RIBOSOMAL SUBUNIT PROTEIN EL13"/>
    <property type="match status" value="1"/>
</dbReference>
<evidence type="ECO:0000313" key="6">
    <source>
        <dbReference type="EMBL" id="GBG27165.1"/>
    </source>
</evidence>
<dbReference type="InterPro" id="IPR001380">
    <property type="entry name" value="Ribosomal_eL13"/>
</dbReference>
<evidence type="ECO:0000256" key="2">
    <source>
        <dbReference type="ARBA" id="ARBA00022980"/>
    </source>
</evidence>
<keyword evidence="7" id="KW-1185">Reference proteome</keyword>
<reference evidence="6 7" key="1">
    <citation type="submission" date="2017-12" db="EMBL/GenBank/DDBJ databases">
        <title>Sequencing, de novo assembly and annotation of complete genome of a new Thraustochytrid species, strain FCC1311.</title>
        <authorList>
            <person name="Sedici K."/>
            <person name="Godart F."/>
            <person name="Aiese Cigliano R."/>
            <person name="Sanseverino W."/>
            <person name="Barakat M."/>
            <person name="Ortet P."/>
            <person name="Marechal E."/>
            <person name="Cagnac O."/>
            <person name="Amato A."/>
        </authorList>
    </citation>
    <scope>NUCLEOTIDE SEQUENCE [LARGE SCALE GENOMIC DNA]</scope>
</reference>
<dbReference type="FunCoup" id="A0A2R5G9E1">
    <property type="interactions" value="395"/>
</dbReference>
<organism evidence="6 7">
    <name type="scientific">Hondaea fermentalgiana</name>
    <dbReference type="NCBI Taxonomy" id="2315210"/>
    <lineage>
        <taxon>Eukaryota</taxon>
        <taxon>Sar</taxon>
        <taxon>Stramenopiles</taxon>
        <taxon>Bigyra</taxon>
        <taxon>Labyrinthulomycetes</taxon>
        <taxon>Thraustochytrida</taxon>
        <taxon>Thraustochytriidae</taxon>
        <taxon>Hondaea</taxon>
    </lineage>
</organism>
<accession>A0A2R5G9E1</accession>
<evidence type="ECO:0000313" key="7">
    <source>
        <dbReference type="Proteomes" id="UP000241890"/>
    </source>
</evidence>
<dbReference type="HAMAP" id="MF_00499">
    <property type="entry name" value="Ribosomal_eL13"/>
    <property type="match status" value="1"/>
</dbReference>
<comment type="similarity">
    <text evidence="1 4">Belongs to the eukaryotic ribosomal protein eL13 family.</text>
</comment>
<dbReference type="AlphaFoldDB" id="A0A2R5G9E1"/>
<keyword evidence="2 4" id="KW-0689">Ribosomal protein</keyword>
<feature type="region of interest" description="Disordered" evidence="5">
    <location>
        <begin position="1"/>
        <end position="21"/>
    </location>
</feature>
<evidence type="ECO:0000256" key="4">
    <source>
        <dbReference type="RuleBase" id="RU000572"/>
    </source>
</evidence>
<evidence type="ECO:0000256" key="5">
    <source>
        <dbReference type="SAM" id="MobiDB-lite"/>
    </source>
</evidence>
<sequence length="209" mass="23923">MVKHNNVVPNQHFKKHGAGGGWQSRVRVTLDQPARKLRRRLARKAKAERVAPRPVNLLRPAVHCPTQRYNMKLRAGRGFTLDELKEAGISAKQARTIGIAVDTRRRNKSVESLQLNAQRLKEYKSRLIVFPRKSGKVKKGDSSIEETKAATQLQGEVMPITQPEKKQEYMEITEDMKKESAVYKMKMALAVHRLEGKKRFAKAEEEEDK</sequence>
<dbReference type="GO" id="GO:0022625">
    <property type="term" value="C:cytosolic large ribosomal subunit"/>
    <property type="evidence" value="ECO:0007669"/>
    <property type="project" value="TreeGrafter"/>
</dbReference>
<protein>
    <recommendedName>
        <fullName evidence="4">60S ribosomal protein L13</fullName>
    </recommendedName>
</protein>
<dbReference type="OrthoDB" id="10264538at2759"/>
<gene>
    <name evidence="6" type="ORF">FCC1311_033882</name>
</gene>
<dbReference type="InterPro" id="IPR018256">
    <property type="entry name" value="Ribosomal_eL13_CS"/>
</dbReference>
<evidence type="ECO:0000256" key="1">
    <source>
        <dbReference type="ARBA" id="ARBA00005640"/>
    </source>
</evidence>